<dbReference type="PANTHER" id="PTHR32194">
    <property type="entry name" value="METALLOPROTEASE TLDD"/>
    <property type="match status" value="1"/>
</dbReference>
<dbReference type="Proteomes" id="UP001143463">
    <property type="component" value="Unassembled WGS sequence"/>
</dbReference>
<dbReference type="EMBL" id="BSFQ01000007">
    <property type="protein sequence ID" value="GLL11061.1"/>
    <property type="molecule type" value="Genomic_DNA"/>
</dbReference>
<comment type="caution">
    <text evidence="12">The sequence shown here is derived from an EMBL/GenBank/DDBJ whole genome shotgun (WGS) entry which is preliminary data.</text>
</comment>
<evidence type="ECO:0000256" key="9">
    <source>
        <dbReference type="HAMAP-Rule" id="MF_02113"/>
    </source>
</evidence>
<comment type="subcellular location">
    <subcellularLocation>
        <location evidence="9">Cytoplasm</location>
    </subcellularLocation>
</comment>
<feature type="region of interest" description="Disordered" evidence="11">
    <location>
        <begin position="1"/>
        <end position="35"/>
    </location>
</feature>
<name>A0A9W6L2R9_9PSEU</name>
<keyword evidence="6 9" id="KW-0068">Autocatalytic cleavage</keyword>
<dbReference type="GO" id="GO:0019774">
    <property type="term" value="C:proteasome core complex, beta-subunit complex"/>
    <property type="evidence" value="ECO:0007669"/>
    <property type="project" value="UniProtKB-UniRule"/>
</dbReference>
<dbReference type="GO" id="GO:0005737">
    <property type="term" value="C:cytoplasm"/>
    <property type="evidence" value="ECO:0007669"/>
    <property type="project" value="UniProtKB-SubCell"/>
</dbReference>
<comment type="similarity">
    <text evidence="9">Belongs to the peptidase T1B family.</text>
</comment>
<keyword evidence="13" id="KW-1185">Reference proteome</keyword>
<reference evidence="12" key="2">
    <citation type="submission" date="2023-01" db="EMBL/GenBank/DDBJ databases">
        <authorList>
            <person name="Sun Q."/>
            <person name="Evtushenko L."/>
        </authorList>
    </citation>
    <scope>NUCLEOTIDE SEQUENCE</scope>
    <source>
        <strain evidence="12">VKM Ac-1069</strain>
    </source>
</reference>
<gene>
    <name evidence="12" type="primary">psmB</name>
    <name evidence="9" type="synonym">prcB</name>
    <name evidence="12" type="ORF">GCM10017577_22020</name>
</gene>
<evidence type="ECO:0000256" key="1">
    <source>
        <dbReference type="ARBA" id="ARBA00001198"/>
    </source>
</evidence>
<dbReference type="RefSeq" id="WP_081923623.1">
    <property type="nucleotide sequence ID" value="NZ_BAAAUZ010000030.1"/>
</dbReference>
<comment type="activity regulation">
    <text evidence="9">The formation of the proteasomal ATPase ARC-20S proteasome complex, likely via the docking of the C-termini of ARC into the intersubunit pockets in the alpha-rings, may trigger opening of the gate for substrate entry. Interconversion between the open-gate and close-gate conformations leads to a dynamic regulation of the 20S proteasome proteolysis activity.</text>
</comment>
<accession>A0A9W6L2R9</accession>
<evidence type="ECO:0000313" key="13">
    <source>
        <dbReference type="Proteomes" id="UP001143463"/>
    </source>
</evidence>
<dbReference type="InterPro" id="IPR029055">
    <property type="entry name" value="Ntn_hydrolases_N"/>
</dbReference>
<dbReference type="Gene3D" id="3.60.20.10">
    <property type="entry name" value="Glutamine Phosphoribosylpyrophosphate, subunit 1, domain 1"/>
    <property type="match status" value="1"/>
</dbReference>
<proteinExistence type="inferred from homology"/>
<dbReference type="SUPFAM" id="SSF56235">
    <property type="entry name" value="N-terminal nucleophile aminohydrolases (Ntn hydrolases)"/>
    <property type="match status" value="1"/>
</dbReference>
<dbReference type="HAMAP" id="MF_02113_B">
    <property type="entry name" value="Proteasome_B_B"/>
    <property type="match status" value="1"/>
</dbReference>
<evidence type="ECO:0000256" key="8">
    <source>
        <dbReference type="ARBA" id="ARBA00023145"/>
    </source>
</evidence>
<dbReference type="PROSITE" id="PS51476">
    <property type="entry name" value="PROTEASOME_BETA_2"/>
    <property type="match status" value="1"/>
</dbReference>
<comment type="catalytic activity">
    <reaction evidence="1 9">
        <text>Cleavage of peptide bonds with very broad specificity.</text>
        <dbReference type="EC" id="3.4.25.1"/>
    </reaction>
</comment>
<evidence type="ECO:0000256" key="7">
    <source>
        <dbReference type="ARBA" id="ARBA00022942"/>
    </source>
</evidence>
<protein>
    <recommendedName>
        <fullName evidence="9 10">Proteasome subunit beta</fullName>
        <ecNumber evidence="9 10">3.4.25.1</ecNumber>
    </recommendedName>
    <alternativeName>
        <fullName evidence="9">20S proteasome beta subunit</fullName>
    </alternativeName>
    <alternativeName>
        <fullName evidence="9">Proteasome core protein PrcB</fullName>
    </alternativeName>
</protein>
<evidence type="ECO:0000313" key="12">
    <source>
        <dbReference type="EMBL" id="GLL11061.1"/>
    </source>
</evidence>
<keyword evidence="8 9" id="KW-0865">Zymogen</keyword>
<keyword evidence="7 9" id="KW-0647">Proteasome</keyword>
<feature type="propeptide" id="PRO_5041029354" description="Removed in mature form; by autocatalysis" evidence="9">
    <location>
        <begin position="1"/>
        <end position="86"/>
    </location>
</feature>
<dbReference type="PANTHER" id="PTHR32194:SF0">
    <property type="entry name" value="ATP-DEPENDENT PROTEASE SUBUNIT HSLV"/>
    <property type="match status" value="1"/>
</dbReference>
<dbReference type="InterPro" id="IPR001353">
    <property type="entry name" value="Proteasome_sua/b"/>
</dbReference>
<evidence type="ECO:0000256" key="5">
    <source>
        <dbReference type="ARBA" id="ARBA00022801"/>
    </source>
</evidence>
<evidence type="ECO:0000256" key="4">
    <source>
        <dbReference type="ARBA" id="ARBA00022698"/>
    </source>
</evidence>
<evidence type="ECO:0000256" key="2">
    <source>
        <dbReference type="ARBA" id="ARBA00022490"/>
    </source>
</evidence>
<organism evidence="12 13">
    <name type="scientific">Pseudonocardia halophobica</name>
    <dbReference type="NCBI Taxonomy" id="29401"/>
    <lineage>
        <taxon>Bacteria</taxon>
        <taxon>Bacillati</taxon>
        <taxon>Actinomycetota</taxon>
        <taxon>Actinomycetes</taxon>
        <taxon>Pseudonocardiales</taxon>
        <taxon>Pseudonocardiaceae</taxon>
        <taxon>Pseudonocardia</taxon>
    </lineage>
</organism>
<reference evidence="12" key="1">
    <citation type="journal article" date="2014" name="Int. J. Syst. Evol. Microbiol.">
        <title>Complete genome sequence of Corynebacterium casei LMG S-19264T (=DSM 44701T), isolated from a smear-ripened cheese.</title>
        <authorList>
            <consortium name="US DOE Joint Genome Institute (JGI-PGF)"/>
            <person name="Walter F."/>
            <person name="Albersmeier A."/>
            <person name="Kalinowski J."/>
            <person name="Ruckert C."/>
        </authorList>
    </citation>
    <scope>NUCLEOTIDE SEQUENCE</scope>
    <source>
        <strain evidence="12">VKM Ac-1069</strain>
    </source>
</reference>
<dbReference type="InterPro" id="IPR022483">
    <property type="entry name" value="PSB_actinobac"/>
</dbReference>
<dbReference type="InterPro" id="IPR023333">
    <property type="entry name" value="Proteasome_suB-type"/>
</dbReference>
<evidence type="ECO:0000256" key="3">
    <source>
        <dbReference type="ARBA" id="ARBA00022670"/>
    </source>
</evidence>
<dbReference type="NCBIfam" id="TIGR03690">
    <property type="entry name" value="20S_bact_beta"/>
    <property type="match status" value="1"/>
</dbReference>
<keyword evidence="3 9" id="KW-0645">Protease</keyword>
<dbReference type="GO" id="GO:0019941">
    <property type="term" value="P:modification-dependent protein catabolic process"/>
    <property type="evidence" value="ECO:0007669"/>
    <property type="project" value="UniProtKB-UniRule"/>
</dbReference>
<dbReference type="Pfam" id="PF00227">
    <property type="entry name" value="Proteasome"/>
    <property type="match status" value="1"/>
</dbReference>
<comment type="pathway">
    <text evidence="9">Protein degradation; proteasomal Pup-dependent pathway.</text>
</comment>
<keyword evidence="5 9" id="KW-0378">Hydrolase</keyword>
<dbReference type="GO" id="GO:0004298">
    <property type="term" value="F:threonine-type endopeptidase activity"/>
    <property type="evidence" value="ECO:0007669"/>
    <property type="project" value="UniProtKB-UniRule"/>
</dbReference>
<evidence type="ECO:0000256" key="6">
    <source>
        <dbReference type="ARBA" id="ARBA00022813"/>
    </source>
</evidence>
<keyword evidence="4 9" id="KW-0888">Threonine protease</keyword>
<comment type="function">
    <text evidence="9">Component of the proteasome core, a large protease complex with broad specificity involved in protein degradation.</text>
</comment>
<evidence type="ECO:0000256" key="11">
    <source>
        <dbReference type="SAM" id="MobiDB-lite"/>
    </source>
</evidence>
<sequence length="314" mass="32950">MEFREGIPGPAAIGRPFPGSPEPAAGRRDGQPGLGHHAAFAALGETSFANYVAATQPHLLPGRMFDAPRGPEGRPMTPDALGVPHGTTIVALQFSGGVVIAGDRRATAGNVIAQRDIEKIFITDSHSAVGIAGSAGIAIEMIRLYSVELEHYEKIEGVAMSLDGKANRLAGMIRGNLGAALQGFVVVPLFAGYDTEEPDPAKAGRIVTYDPTGGRYDEWLGYHAVGSGSVFAKSSMKKLHRTSADLQTTLRNALEALYDAADDDTATGGPDLVRKIYPVVVSITGPEGAVRRSEEEIAGIVERIVADRAENPGG</sequence>
<feature type="active site" description="Nucleophile" evidence="9">
    <location>
        <position position="87"/>
    </location>
</feature>
<keyword evidence="2 9" id="KW-0963">Cytoplasm</keyword>
<dbReference type="EC" id="3.4.25.1" evidence="9 10"/>
<comment type="subunit">
    <text evidence="9">The 20S proteasome core is composed of 14 alpha and 14 beta subunits that assemble into four stacked heptameric rings, resulting in a barrel-shaped structure. The two inner rings, each composed of seven catalytic beta subunits, are sandwiched by two outer rings, each composed of seven alpha subunits. The catalytic chamber with the active sites is on the inside of the barrel. Has a gated structure, the ends of the cylinder being occluded by the N-termini of the alpha-subunits. Is capped by the proteasome-associated ATPase, ARC.</text>
</comment>
<feature type="chain" id="PRO_5041029353" description="Proteasome subunit beta" evidence="9">
    <location>
        <begin position="87"/>
        <end position="314"/>
    </location>
</feature>
<dbReference type="GO" id="GO:0010498">
    <property type="term" value="P:proteasomal protein catabolic process"/>
    <property type="evidence" value="ECO:0007669"/>
    <property type="project" value="UniProtKB-UniRule"/>
</dbReference>
<evidence type="ECO:0000256" key="10">
    <source>
        <dbReference type="NCBIfam" id="TIGR03690"/>
    </source>
</evidence>
<dbReference type="CDD" id="cd01906">
    <property type="entry name" value="proteasome_protease_HslV"/>
    <property type="match status" value="1"/>
</dbReference>
<dbReference type="AlphaFoldDB" id="A0A9W6L2R9"/>